<dbReference type="CDD" id="cd00854">
    <property type="entry name" value="NagA"/>
    <property type="match status" value="1"/>
</dbReference>
<dbReference type="SUPFAM" id="SSF51338">
    <property type="entry name" value="Composite domain of metallo-dependent hydrolases"/>
    <property type="match status" value="1"/>
</dbReference>
<feature type="binding site" evidence="7">
    <location>
        <position position="218"/>
    </location>
    <ligand>
        <name>substrate</name>
    </ligand>
</feature>
<feature type="binding site" evidence="7">
    <location>
        <position position="242"/>
    </location>
    <ligand>
        <name>substrate</name>
    </ligand>
</feature>
<dbReference type="PANTHER" id="PTHR11113">
    <property type="entry name" value="N-ACETYLGLUCOSAMINE-6-PHOSPHATE DEACETYLASE"/>
    <property type="match status" value="1"/>
</dbReference>
<evidence type="ECO:0000256" key="4">
    <source>
        <dbReference type="ARBA" id="ARBA00023277"/>
    </source>
</evidence>
<comment type="cofactor">
    <cofactor evidence="8">
        <name>a divalent metal cation</name>
        <dbReference type="ChEBI" id="CHEBI:60240"/>
    </cofactor>
    <text evidence="8">Binds 1 divalent metal cation per subunit.</text>
</comment>
<dbReference type="Proteomes" id="UP000243374">
    <property type="component" value="Unassembled WGS sequence"/>
</dbReference>
<feature type="binding site" evidence="7">
    <location>
        <begin position="210"/>
        <end position="211"/>
    </location>
    <ligand>
        <name>substrate</name>
    </ligand>
</feature>
<keyword evidence="2 8" id="KW-0479">Metal-binding</keyword>
<dbReference type="Pfam" id="PF01979">
    <property type="entry name" value="Amidohydro_1"/>
    <property type="match status" value="1"/>
</dbReference>
<accession>A0A662ZD27</accession>
<sequence length="371" mass="40929">MIIKNGLIFTPEGTFSERNIYIENERFSESADDNLQIDASECYVLPGFIDIHFHGCMNADFMDGEDSSLKTICRYEAMHGITSVTPASMTMSEDSISKALKCAASFKAEDDMASLEGVYLEGPFISSKKLGAQNSLYVREPDEKLLEKFISDSSGMIRTVAIAPEVNNALNLITKFKDRVNFSVAHTDADYDEAYKGFEAGARELTHCFNAMNSIHHRAPGPICAAAEFTDVFSEIICDGVHIQKGAVRLAFRVFENMVMISDSMEATGLENGVYALGGQKVEVKDKLATLENGVIAGSVTNLYECFRTAVKDMNIPLYKAVFACTRNPARSVRIFDKTGSIEIGKRADALIVDKKTLELIHVILRGKLLF</sequence>
<evidence type="ECO:0000256" key="5">
    <source>
        <dbReference type="PIRNR" id="PIRNR038994"/>
    </source>
</evidence>
<dbReference type="InterPro" id="IPR011059">
    <property type="entry name" value="Metal-dep_hydrolase_composite"/>
</dbReference>
<dbReference type="InterPro" id="IPR006680">
    <property type="entry name" value="Amidohydro-rel"/>
</dbReference>
<feature type="binding site" evidence="7">
    <location>
        <position position="132"/>
    </location>
    <ligand>
        <name>substrate</name>
    </ligand>
</feature>
<dbReference type="PIRSF" id="PIRSF038994">
    <property type="entry name" value="NagA"/>
    <property type="match status" value="1"/>
</dbReference>
<feature type="active site" description="Proton donor/acceptor" evidence="6">
    <location>
        <position position="263"/>
    </location>
</feature>
<dbReference type="RefSeq" id="WP_074841853.1">
    <property type="nucleotide sequence ID" value="NZ_CP047056.1"/>
</dbReference>
<feature type="binding site" evidence="8">
    <location>
        <position position="207"/>
    </location>
    <ligand>
        <name>Zn(2+)</name>
        <dbReference type="ChEBI" id="CHEBI:29105"/>
    </ligand>
</feature>
<dbReference type="Gene3D" id="2.30.40.10">
    <property type="entry name" value="Urease, subunit C, domain 1"/>
    <property type="match status" value="1"/>
</dbReference>
<feature type="binding site" evidence="8">
    <location>
        <position position="121"/>
    </location>
    <ligand>
        <name>Zn(2+)</name>
        <dbReference type="ChEBI" id="CHEBI:29105"/>
    </ligand>
</feature>
<dbReference type="OrthoDB" id="9776488at2"/>
<dbReference type="NCBIfam" id="TIGR00221">
    <property type="entry name" value="nagA"/>
    <property type="match status" value="1"/>
</dbReference>
<feature type="binding site" evidence="8">
    <location>
        <position position="186"/>
    </location>
    <ligand>
        <name>Zn(2+)</name>
        <dbReference type="ChEBI" id="CHEBI:29105"/>
    </ligand>
</feature>
<evidence type="ECO:0000313" key="11">
    <source>
        <dbReference type="Proteomes" id="UP000243374"/>
    </source>
</evidence>
<evidence type="ECO:0000256" key="7">
    <source>
        <dbReference type="PIRSR" id="PIRSR038994-2"/>
    </source>
</evidence>
<evidence type="ECO:0000256" key="6">
    <source>
        <dbReference type="PIRSR" id="PIRSR038994-1"/>
    </source>
</evidence>
<keyword evidence="3 5" id="KW-0378">Hydrolase</keyword>
<evidence type="ECO:0000313" key="10">
    <source>
        <dbReference type="EMBL" id="SFK52216.1"/>
    </source>
</evidence>
<name>A0A662ZD27_9GAMM</name>
<keyword evidence="11" id="KW-1185">Reference proteome</keyword>
<reference evidence="10 11" key="1">
    <citation type="submission" date="2016-10" db="EMBL/GenBank/DDBJ databases">
        <authorList>
            <person name="Varghese N."/>
            <person name="Submissions S."/>
        </authorList>
    </citation>
    <scope>NUCLEOTIDE SEQUENCE [LARGE SCALE GENOMIC DNA]</scope>
    <source>
        <strain evidence="10 11">22B</strain>
    </source>
</reference>
<dbReference type="InterPro" id="IPR003764">
    <property type="entry name" value="GlcNAc_6-P_deAcase"/>
</dbReference>
<dbReference type="GO" id="GO:0046872">
    <property type="term" value="F:metal ion binding"/>
    <property type="evidence" value="ECO:0007669"/>
    <property type="project" value="UniProtKB-KW"/>
</dbReference>
<dbReference type="GO" id="GO:0008448">
    <property type="term" value="F:N-acetylglucosamine-6-phosphate deacetylase activity"/>
    <property type="evidence" value="ECO:0007669"/>
    <property type="project" value="InterPro"/>
</dbReference>
<comment type="similarity">
    <text evidence="1 5">Belongs to the metallo-dependent hydrolases superfamily. NagA family.</text>
</comment>
<dbReference type="SUPFAM" id="SSF51556">
    <property type="entry name" value="Metallo-dependent hydrolases"/>
    <property type="match status" value="1"/>
</dbReference>
<organism evidence="10 11">
    <name type="scientific">Succinivibrio dextrinosolvens</name>
    <dbReference type="NCBI Taxonomy" id="83771"/>
    <lineage>
        <taxon>Bacteria</taxon>
        <taxon>Pseudomonadati</taxon>
        <taxon>Pseudomonadota</taxon>
        <taxon>Gammaproteobacteria</taxon>
        <taxon>Aeromonadales</taxon>
        <taxon>Succinivibrionaceae</taxon>
        <taxon>Succinivibrio</taxon>
    </lineage>
</organism>
<evidence type="ECO:0000259" key="9">
    <source>
        <dbReference type="Pfam" id="PF01979"/>
    </source>
</evidence>
<proteinExistence type="inferred from homology"/>
<feature type="binding site" evidence="7">
    <location>
        <begin position="296"/>
        <end position="298"/>
    </location>
    <ligand>
        <name>substrate</name>
    </ligand>
</feature>
<dbReference type="Gene3D" id="3.20.20.140">
    <property type="entry name" value="Metal-dependent hydrolases"/>
    <property type="match status" value="1"/>
</dbReference>
<dbReference type="GO" id="GO:0006046">
    <property type="term" value="P:N-acetylglucosamine catabolic process"/>
    <property type="evidence" value="ECO:0007669"/>
    <property type="project" value="TreeGrafter"/>
</dbReference>
<dbReference type="EMBL" id="FOSF01000098">
    <property type="protein sequence ID" value="SFK52216.1"/>
    <property type="molecule type" value="Genomic_DNA"/>
</dbReference>
<evidence type="ECO:0000256" key="1">
    <source>
        <dbReference type="ARBA" id="ARBA00010716"/>
    </source>
</evidence>
<evidence type="ECO:0000256" key="3">
    <source>
        <dbReference type="ARBA" id="ARBA00022801"/>
    </source>
</evidence>
<protein>
    <submittedName>
        <fullName evidence="10">N-acetylglucosamine-6-phosphate deacetylase</fullName>
    </submittedName>
</protein>
<feature type="domain" description="Amidohydrolase-related" evidence="9">
    <location>
        <begin position="43"/>
        <end position="369"/>
    </location>
</feature>
<evidence type="ECO:0000256" key="2">
    <source>
        <dbReference type="ARBA" id="ARBA00022723"/>
    </source>
</evidence>
<gene>
    <name evidence="10" type="ORF">SAMN04487865_10985</name>
</gene>
<evidence type="ECO:0000256" key="8">
    <source>
        <dbReference type="PIRSR" id="PIRSR038994-3"/>
    </source>
</evidence>
<keyword evidence="4 5" id="KW-0119">Carbohydrate metabolism</keyword>
<dbReference type="AlphaFoldDB" id="A0A662ZD27"/>
<dbReference type="PANTHER" id="PTHR11113:SF14">
    <property type="entry name" value="N-ACETYLGLUCOSAMINE-6-PHOSPHATE DEACETYLASE"/>
    <property type="match status" value="1"/>
</dbReference>
<dbReference type="InterPro" id="IPR032466">
    <property type="entry name" value="Metal_Hydrolase"/>
</dbReference>